<dbReference type="Pfam" id="PF02687">
    <property type="entry name" value="FtsX"/>
    <property type="match status" value="1"/>
</dbReference>
<comment type="subcellular location">
    <subcellularLocation>
        <location evidence="1">Cell membrane</location>
        <topology evidence="1">Multi-pass membrane protein</topology>
    </subcellularLocation>
</comment>
<protein>
    <submittedName>
        <fullName evidence="11">ABC transporter permease</fullName>
    </submittedName>
</protein>
<evidence type="ECO:0000256" key="5">
    <source>
        <dbReference type="ARBA" id="ARBA00023136"/>
    </source>
</evidence>
<evidence type="ECO:0000256" key="3">
    <source>
        <dbReference type="ARBA" id="ARBA00022692"/>
    </source>
</evidence>
<evidence type="ECO:0000256" key="2">
    <source>
        <dbReference type="ARBA" id="ARBA00022475"/>
    </source>
</evidence>
<dbReference type="PANTHER" id="PTHR30572">
    <property type="entry name" value="MEMBRANE COMPONENT OF TRANSPORTER-RELATED"/>
    <property type="match status" value="1"/>
</dbReference>
<name>A0ABV2YWW0_9ACTN</name>
<dbReference type="RefSeq" id="WP_245655068.1">
    <property type="nucleotide sequence ID" value="NZ_JBEZVI010000005.1"/>
</dbReference>
<dbReference type="InterPro" id="IPR025857">
    <property type="entry name" value="MacB_PCD"/>
</dbReference>
<feature type="region of interest" description="Disordered" evidence="7">
    <location>
        <begin position="394"/>
        <end position="420"/>
    </location>
</feature>
<feature type="transmembrane region" description="Helical" evidence="8">
    <location>
        <begin position="361"/>
        <end position="384"/>
    </location>
</feature>
<feature type="compositionally biased region" description="Low complexity" evidence="7">
    <location>
        <begin position="410"/>
        <end position="420"/>
    </location>
</feature>
<keyword evidence="12" id="KW-1185">Reference proteome</keyword>
<evidence type="ECO:0000259" key="10">
    <source>
        <dbReference type="Pfam" id="PF12704"/>
    </source>
</evidence>
<proteinExistence type="inferred from homology"/>
<comment type="similarity">
    <text evidence="6">Belongs to the ABC-4 integral membrane protein family.</text>
</comment>
<evidence type="ECO:0000256" key="6">
    <source>
        <dbReference type="ARBA" id="ARBA00038076"/>
    </source>
</evidence>
<evidence type="ECO:0000256" key="1">
    <source>
        <dbReference type="ARBA" id="ARBA00004651"/>
    </source>
</evidence>
<gene>
    <name evidence="11" type="ORF">AB0E61_09055</name>
</gene>
<accession>A0ABV2YWW0</accession>
<feature type="compositionally biased region" description="Basic residues" evidence="7">
    <location>
        <begin position="398"/>
        <end position="409"/>
    </location>
</feature>
<evidence type="ECO:0000313" key="12">
    <source>
        <dbReference type="Proteomes" id="UP001550853"/>
    </source>
</evidence>
<evidence type="ECO:0000259" key="9">
    <source>
        <dbReference type="Pfam" id="PF02687"/>
    </source>
</evidence>
<dbReference type="Proteomes" id="UP001550853">
    <property type="component" value="Unassembled WGS sequence"/>
</dbReference>
<keyword evidence="2" id="KW-1003">Cell membrane</keyword>
<evidence type="ECO:0000313" key="11">
    <source>
        <dbReference type="EMBL" id="MEU3710237.1"/>
    </source>
</evidence>
<evidence type="ECO:0000256" key="7">
    <source>
        <dbReference type="SAM" id="MobiDB-lite"/>
    </source>
</evidence>
<dbReference type="Pfam" id="PF12704">
    <property type="entry name" value="MacB_PCD"/>
    <property type="match status" value="1"/>
</dbReference>
<reference evidence="11 12" key="1">
    <citation type="submission" date="2024-06" db="EMBL/GenBank/DDBJ databases">
        <title>The Natural Products Discovery Center: Release of the First 8490 Sequenced Strains for Exploring Actinobacteria Biosynthetic Diversity.</title>
        <authorList>
            <person name="Kalkreuter E."/>
            <person name="Kautsar S.A."/>
            <person name="Yang D."/>
            <person name="Bader C.D."/>
            <person name="Teijaro C.N."/>
            <person name="Fluegel L."/>
            <person name="Davis C.M."/>
            <person name="Simpson J.R."/>
            <person name="Lauterbach L."/>
            <person name="Steele A.D."/>
            <person name="Gui C."/>
            <person name="Meng S."/>
            <person name="Li G."/>
            <person name="Viehrig K."/>
            <person name="Ye F."/>
            <person name="Su P."/>
            <person name="Kiefer A.F."/>
            <person name="Nichols A."/>
            <person name="Cepeda A.J."/>
            <person name="Yan W."/>
            <person name="Fan B."/>
            <person name="Jiang Y."/>
            <person name="Adhikari A."/>
            <person name="Zheng C.-J."/>
            <person name="Schuster L."/>
            <person name="Cowan T.M."/>
            <person name="Smanski M.J."/>
            <person name="Chevrette M.G."/>
            <person name="De Carvalho L.P.S."/>
            <person name="Shen B."/>
        </authorList>
    </citation>
    <scope>NUCLEOTIDE SEQUENCE [LARGE SCALE GENOMIC DNA]</scope>
    <source>
        <strain evidence="11 12">NPDC033039</strain>
    </source>
</reference>
<comment type="caution">
    <text evidence="11">The sequence shown here is derived from an EMBL/GenBank/DDBJ whole genome shotgun (WGS) entry which is preliminary data.</text>
</comment>
<dbReference type="InterPro" id="IPR050250">
    <property type="entry name" value="Macrolide_Exporter_MacB"/>
</dbReference>
<keyword evidence="3 8" id="KW-0812">Transmembrane</keyword>
<evidence type="ECO:0000256" key="8">
    <source>
        <dbReference type="SAM" id="Phobius"/>
    </source>
</evidence>
<evidence type="ECO:0000256" key="4">
    <source>
        <dbReference type="ARBA" id="ARBA00022989"/>
    </source>
</evidence>
<feature type="domain" description="MacB-like periplasmic core" evidence="10">
    <location>
        <begin position="19"/>
        <end position="237"/>
    </location>
</feature>
<keyword evidence="4 8" id="KW-1133">Transmembrane helix</keyword>
<dbReference type="InterPro" id="IPR003838">
    <property type="entry name" value="ABC3_permease_C"/>
</dbReference>
<dbReference type="EMBL" id="JBEZVI010000005">
    <property type="protein sequence ID" value="MEU3710237.1"/>
    <property type="molecule type" value="Genomic_DNA"/>
</dbReference>
<dbReference type="PANTHER" id="PTHR30572:SF4">
    <property type="entry name" value="ABC TRANSPORTER PERMEASE YTRF"/>
    <property type="match status" value="1"/>
</dbReference>
<sequence length="431" mass="44338">MLRTALRHVLAQKTRLIQTVLAVCLGVAFISGSLVFADSTTAAHRAAMSQDYADISVTVRPKSAPVADADERYGALDDALVRTLAAVPGVGSVRPVADGSVTLAAKDGTPMRADSMRGKLGVAYAPGADGRDSRYPLVSGRAPRNGGEVALYRGTAAAGGYSPGDTVTLATDGPAFRKRLVGTVSTTDSRVTAGGTLAVFDKATAQRLFAAPGRYSSVDLTAAPGTGESELAARVAAVLPADRAEATTADAQATQQSVLISTVTRSYERLPLLFAVVSLFIGTFLIVNTFTLLVARRSREIALLRAIGATRRQVVRSVLAEAALVGLAASVLGFVLGLGVATALPHMLDTSGDLLPAGPLVIGPAPVLASLAVGVGVTVLAAWLPSRRAARGSLPSRRCARPSSRRPRRSPGSAAGSVWSRSCSARACSSR</sequence>
<feature type="domain" description="ABC3 transporter permease C-terminal" evidence="9">
    <location>
        <begin position="273"/>
        <end position="392"/>
    </location>
</feature>
<feature type="transmembrane region" description="Helical" evidence="8">
    <location>
        <begin position="318"/>
        <end position="341"/>
    </location>
</feature>
<organism evidence="11 12">
    <name type="scientific">Streptomyces catenulae</name>
    <dbReference type="NCBI Taxonomy" id="66875"/>
    <lineage>
        <taxon>Bacteria</taxon>
        <taxon>Bacillati</taxon>
        <taxon>Actinomycetota</taxon>
        <taxon>Actinomycetes</taxon>
        <taxon>Kitasatosporales</taxon>
        <taxon>Streptomycetaceae</taxon>
        <taxon>Streptomyces</taxon>
    </lineage>
</organism>
<keyword evidence="5 8" id="KW-0472">Membrane</keyword>
<feature type="transmembrane region" description="Helical" evidence="8">
    <location>
        <begin position="272"/>
        <end position="295"/>
    </location>
</feature>